<dbReference type="OMA" id="ETEWWDG"/>
<dbReference type="Proteomes" id="UP000188268">
    <property type="component" value="Unassembled WGS sequence"/>
</dbReference>
<dbReference type="Gene3D" id="1.10.10.10">
    <property type="entry name" value="Winged helix-like DNA-binding domain superfamily/Winged helix DNA-binding domain"/>
    <property type="match status" value="1"/>
</dbReference>
<dbReference type="Gramene" id="OMO54168">
    <property type="protein sequence ID" value="OMO54168"/>
    <property type="gene ID" value="CCACVL1_28002"/>
</dbReference>
<dbReference type="FunFam" id="1.10.8.430:FF:000003">
    <property type="entry name" value="Probable disease resistance protein At5g66910"/>
    <property type="match status" value="1"/>
</dbReference>
<evidence type="ECO:0000256" key="3">
    <source>
        <dbReference type="ARBA" id="ARBA00010617"/>
    </source>
</evidence>
<evidence type="ECO:0000256" key="11">
    <source>
        <dbReference type="ARBA" id="ARBA00023004"/>
    </source>
</evidence>
<dbReference type="STRING" id="210143.A0A1R3G7V1"/>
<dbReference type="GO" id="GO:0016705">
    <property type="term" value="F:oxidoreductase activity, acting on paired donors, with incorporation or reduction of molecular oxygen"/>
    <property type="evidence" value="ECO:0007669"/>
    <property type="project" value="InterPro"/>
</dbReference>
<dbReference type="InterPro" id="IPR032675">
    <property type="entry name" value="LRR_dom_sf"/>
</dbReference>
<dbReference type="InterPro" id="IPR017972">
    <property type="entry name" value="Cyt_P450_CS"/>
</dbReference>
<dbReference type="SUPFAM" id="SSF52540">
    <property type="entry name" value="P-loop containing nucleoside triphosphate hydrolases"/>
    <property type="match status" value="1"/>
</dbReference>
<comment type="cofactor">
    <cofactor evidence="1">
        <name>heme</name>
        <dbReference type="ChEBI" id="CHEBI:30413"/>
    </cofactor>
</comment>
<comment type="caution">
    <text evidence="18">The sequence shown here is derived from an EMBL/GenBank/DDBJ whole genome shotgun (WGS) entry which is preliminary data.</text>
</comment>
<dbReference type="SUPFAM" id="SSF52058">
    <property type="entry name" value="L domain-like"/>
    <property type="match status" value="1"/>
</dbReference>
<dbReference type="Gene3D" id="3.80.10.10">
    <property type="entry name" value="Ribonuclease Inhibitor"/>
    <property type="match status" value="1"/>
</dbReference>
<dbReference type="FunFam" id="1.10.10.10:FF:000322">
    <property type="entry name" value="Probable disease resistance protein At1g63360"/>
    <property type="match status" value="1"/>
</dbReference>
<dbReference type="Gene3D" id="3.40.50.300">
    <property type="entry name" value="P-loop containing nucleotide triphosphate hydrolases"/>
    <property type="match status" value="1"/>
</dbReference>
<dbReference type="GO" id="GO:0020037">
    <property type="term" value="F:heme binding"/>
    <property type="evidence" value="ECO:0007669"/>
    <property type="project" value="InterPro"/>
</dbReference>
<reference evidence="18 19" key="1">
    <citation type="submission" date="2013-09" db="EMBL/GenBank/DDBJ databases">
        <title>Corchorus capsularis genome sequencing.</title>
        <authorList>
            <person name="Alam M."/>
            <person name="Haque M.S."/>
            <person name="Islam M.S."/>
            <person name="Emdad E.M."/>
            <person name="Islam M.M."/>
            <person name="Ahmed B."/>
            <person name="Halim A."/>
            <person name="Hossen Q.M.M."/>
            <person name="Hossain M.Z."/>
            <person name="Ahmed R."/>
            <person name="Khan M.M."/>
            <person name="Islam R."/>
            <person name="Rashid M.M."/>
            <person name="Khan S.A."/>
            <person name="Rahman M.S."/>
            <person name="Alam M."/>
        </authorList>
    </citation>
    <scope>NUCLEOTIDE SEQUENCE [LARGE SCALE GENOMIC DNA]</scope>
    <source>
        <strain evidence="19">cv. CVL-1</strain>
        <tissue evidence="18">Whole seedling</tissue>
    </source>
</reference>
<feature type="domain" description="NB-ARC" evidence="15">
    <location>
        <begin position="166"/>
        <end position="337"/>
    </location>
</feature>
<dbReference type="InterPro" id="IPR058922">
    <property type="entry name" value="WHD_DRP"/>
</dbReference>
<dbReference type="GO" id="GO:0005506">
    <property type="term" value="F:iron ion binding"/>
    <property type="evidence" value="ECO:0007669"/>
    <property type="project" value="InterPro"/>
</dbReference>
<dbReference type="GO" id="GO:0004497">
    <property type="term" value="F:monooxygenase activity"/>
    <property type="evidence" value="ECO:0007669"/>
    <property type="project" value="UniProtKB-KW"/>
</dbReference>
<evidence type="ECO:0000256" key="6">
    <source>
        <dbReference type="ARBA" id="ARBA00022723"/>
    </source>
</evidence>
<dbReference type="PROSITE" id="PS00086">
    <property type="entry name" value="CYTOCHROME_P450"/>
    <property type="match status" value="1"/>
</dbReference>
<dbReference type="SUPFAM" id="SSF48264">
    <property type="entry name" value="Cytochrome P450"/>
    <property type="match status" value="2"/>
</dbReference>
<feature type="domain" description="Disease resistance protein winged helix" evidence="16">
    <location>
        <begin position="425"/>
        <end position="488"/>
    </location>
</feature>
<dbReference type="InterPro" id="IPR055414">
    <property type="entry name" value="LRR_R13L4/SHOC2-like"/>
</dbReference>
<dbReference type="FunFam" id="3.40.50.300:FF:001091">
    <property type="entry name" value="Probable disease resistance protein At1g61300"/>
    <property type="match status" value="1"/>
</dbReference>
<evidence type="ECO:0000256" key="5">
    <source>
        <dbReference type="ARBA" id="ARBA00022692"/>
    </source>
</evidence>
<evidence type="ECO:0000259" key="16">
    <source>
        <dbReference type="Pfam" id="PF23559"/>
    </source>
</evidence>
<evidence type="ECO:0000256" key="2">
    <source>
        <dbReference type="ARBA" id="ARBA00004167"/>
    </source>
</evidence>
<comment type="similarity">
    <text evidence="3">Belongs to the cytochrome P450 family.</text>
</comment>
<evidence type="ECO:0000256" key="12">
    <source>
        <dbReference type="ARBA" id="ARBA00023033"/>
    </source>
</evidence>
<dbReference type="InterPro" id="IPR002182">
    <property type="entry name" value="NB-ARC"/>
</dbReference>
<evidence type="ECO:0000313" key="18">
    <source>
        <dbReference type="EMBL" id="OMO54168.1"/>
    </source>
</evidence>
<dbReference type="InterPro" id="IPR050665">
    <property type="entry name" value="Cytochrome_P450_Monooxygen"/>
</dbReference>
<dbReference type="Pfam" id="PF00067">
    <property type="entry name" value="p450"/>
    <property type="match status" value="2"/>
</dbReference>
<keyword evidence="9" id="KW-1133">Transmembrane helix</keyword>
<evidence type="ECO:0000313" key="19">
    <source>
        <dbReference type="Proteomes" id="UP000188268"/>
    </source>
</evidence>
<dbReference type="InterPro" id="IPR001128">
    <property type="entry name" value="Cyt_P450"/>
</dbReference>
<evidence type="ECO:0000259" key="15">
    <source>
        <dbReference type="Pfam" id="PF00931"/>
    </source>
</evidence>
<keyword evidence="13" id="KW-0472">Membrane</keyword>
<dbReference type="Pfam" id="PF23598">
    <property type="entry name" value="LRR_14"/>
    <property type="match status" value="1"/>
</dbReference>
<gene>
    <name evidence="18" type="ORF">CCACVL1_28002</name>
</gene>
<keyword evidence="10" id="KW-0560">Oxidoreductase</keyword>
<keyword evidence="12" id="KW-0503">Monooxygenase</keyword>
<dbReference type="GO" id="GO:0006952">
    <property type="term" value="P:defense response"/>
    <property type="evidence" value="ECO:0007669"/>
    <property type="project" value="UniProtKB-KW"/>
</dbReference>
<dbReference type="EMBL" id="AWWV01015024">
    <property type="protein sequence ID" value="OMO54168.1"/>
    <property type="molecule type" value="Genomic_DNA"/>
</dbReference>
<dbReference type="InterPro" id="IPR027417">
    <property type="entry name" value="P-loop_NTPase"/>
</dbReference>
<dbReference type="InterPro" id="IPR036396">
    <property type="entry name" value="Cyt_P450_sf"/>
</dbReference>
<evidence type="ECO:0000256" key="8">
    <source>
        <dbReference type="ARBA" id="ARBA00022821"/>
    </source>
</evidence>
<keyword evidence="4" id="KW-0349">Heme</keyword>
<keyword evidence="7" id="KW-0677">Repeat</keyword>
<keyword evidence="11" id="KW-0408">Iron</keyword>
<comment type="subcellular location">
    <subcellularLocation>
        <location evidence="2">Membrane</location>
        <topology evidence="2">Single-pass membrane protein</topology>
    </subcellularLocation>
</comment>
<protein>
    <submittedName>
        <fullName evidence="18">Disease resistance protein</fullName>
    </submittedName>
</protein>
<dbReference type="Pfam" id="PF00931">
    <property type="entry name" value="NB-ARC"/>
    <property type="match status" value="1"/>
</dbReference>
<evidence type="ECO:0000256" key="7">
    <source>
        <dbReference type="ARBA" id="ARBA00022737"/>
    </source>
</evidence>
<dbReference type="InterPro" id="IPR036388">
    <property type="entry name" value="WH-like_DNA-bd_sf"/>
</dbReference>
<feature type="coiled-coil region" evidence="14">
    <location>
        <begin position="26"/>
        <end position="53"/>
    </location>
</feature>
<dbReference type="PANTHER" id="PTHR24282:SF252">
    <property type="entry name" value="CYTOCHROME P450"/>
    <property type="match status" value="1"/>
</dbReference>
<keyword evidence="8" id="KW-0611">Plant defense</keyword>
<evidence type="ECO:0000256" key="4">
    <source>
        <dbReference type="ARBA" id="ARBA00022617"/>
    </source>
</evidence>
<dbReference type="InterPro" id="IPR042197">
    <property type="entry name" value="Apaf_helical"/>
</dbReference>
<proteinExistence type="inferred from homology"/>
<dbReference type="Gene3D" id="1.10.630.10">
    <property type="entry name" value="Cytochrome P450"/>
    <property type="match status" value="2"/>
</dbReference>
<accession>A0A1R3G7V1</accession>
<evidence type="ECO:0000256" key="1">
    <source>
        <dbReference type="ARBA" id="ARBA00001971"/>
    </source>
</evidence>
<dbReference type="GO" id="GO:0043531">
    <property type="term" value="F:ADP binding"/>
    <property type="evidence" value="ECO:0007669"/>
    <property type="project" value="InterPro"/>
</dbReference>
<evidence type="ECO:0000259" key="17">
    <source>
        <dbReference type="Pfam" id="PF23598"/>
    </source>
</evidence>
<sequence length="1382" mass="156995">MDSLVSPVLDIVTRLCVCSSKLIASIYSLEDNLQRLREQRDKLNRNRNDLWRRIEDAERGPRTRRTEEVEAWLTSAERMLSQTDVIMEQGNRQLQNRCLGSCCPKSMLSTYKIGKQIVNKLESTSRLIDASVGFYSNPGAIAVRSPRLRLLMPELLVENTVGLDPTVERVWRCIEDVYTRFIRVRGIGGVGKSTLLKKVSNEFHNRDHDFDFVIWAKPKVSRQEDYIEKVQDAIRKKLDISDAIWNECSSEEEKGAQIFSVLKDKKFVVMLDDVWERFDLLRLGIHLHINRNWSKVIYTTRSVDLCDAMGAAQETLEVQCLPQEQASTLFRMTVGENVLNSDQQLSELAEIIAARCGGLPLALLAVGRAMASRRSPGEWRHAMELLQSNPSEIEGMGSHVFPLLKFSYDSLNNTTAQDCFRYCSMFPKDCNIRIDELIDLWIGEGFLDGSKPRDQAEFIIGTLKLAYLLESDESKQYVRMHDIVHDMALWLARDQGKNKNKVLVTKGGTITFEELTKWEEANWISMLGSRSKAEIDHSPACNHLSTLLLRDTLLESFPHGFFDSMPALRVLDLSHNQALVELPANMGNVRTLQYLNLSSTGILELPATFTNLRNLRCLLLDYTTNLKRIPKEVISSLLLLQVYSKINGLFEATTTALGDDDEVAFLKVLESLNHINKIGITIYAAPSVNKILNSYTLRSCIRRLTLVECKGLITLCFTQELGNLESLQIFGCCLLKEFRLSECCKLGNLRQVCIGVCPLLLNLNFFAYAKNLESLTIFDCESLMAVTSKMVAFPGLKTISLTRLQNLEIICPSPRCFPSLSDIEVSQCSSLRQLPFDSEIANFLQKIRGETEWWDGLIWDDDTVKDACQLKFLSISCGPLQRKKDQASIGASDQEWTRQRKILAPEFFIDKVKGMTTIMAESALIVVKSWNDKIEAEGGVAFAELKIDNDLGSFAGDVISRACFEINYEEGEQIFMEIKALKDIMAKNIFLRWIPGFRPSLQQNDSFFGQGILGSSGEQWARQRKILAPEFFSEKVKGMTKLMVESALMVVKSWNDKIDNESGVTELKIDDYMRSFSGDVISRACFGSNYEEGEQIFMKIRDQKSIMAKTIFLQWIPGIRHLPIKSNREMWRLEKEFRALMLKVIKERKETITPNSDKDLLQIILESAESSDLGQEAKNRFILDNCKNLYLAGFDTTAISATWTLMLLALYPEWQDKVRAEVLQICAGELPDSDMLRKMKILTMVIYESLRLYSPGSIVPREAVKDLEFGGMQVPKGVNVWIMMVTLHQDPNLWGPDVDKFNPERFSNGVSGACKLPQAYMPFGVGPHTCLGQHFAIAELKILLTILLSNFRFTLSPKYRHSPIMNLIIEPQYGVDLFVRKL</sequence>
<evidence type="ECO:0000256" key="13">
    <source>
        <dbReference type="ARBA" id="ARBA00023136"/>
    </source>
</evidence>
<feature type="domain" description="Disease resistance R13L4/SHOC-2-like LRR" evidence="17">
    <location>
        <begin position="560"/>
        <end position="831"/>
    </location>
</feature>
<keyword evidence="19" id="KW-1185">Reference proteome</keyword>
<evidence type="ECO:0000256" key="14">
    <source>
        <dbReference type="SAM" id="Coils"/>
    </source>
</evidence>
<dbReference type="Gene3D" id="1.10.8.430">
    <property type="entry name" value="Helical domain of apoptotic protease-activating factors"/>
    <property type="match status" value="1"/>
</dbReference>
<dbReference type="Pfam" id="PF23559">
    <property type="entry name" value="WHD_DRP"/>
    <property type="match status" value="1"/>
</dbReference>
<keyword evidence="5" id="KW-0812">Transmembrane</keyword>
<dbReference type="PRINTS" id="PR00364">
    <property type="entry name" value="DISEASERSIST"/>
</dbReference>
<name>A0A1R3G7V1_COCAP</name>
<dbReference type="PANTHER" id="PTHR24282">
    <property type="entry name" value="CYTOCHROME P450 FAMILY MEMBER"/>
    <property type="match status" value="1"/>
</dbReference>
<dbReference type="OrthoDB" id="664960at2759"/>
<evidence type="ECO:0000256" key="9">
    <source>
        <dbReference type="ARBA" id="ARBA00022989"/>
    </source>
</evidence>
<keyword evidence="14" id="KW-0175">Coiled coil</keyword>
<dbReference type="GO" id="GO:0016020">
    <property type="term" value="C:membrane"/>
    <property type="evidence" value="ECO:0007669"/>
    <property type="project" value="UniProtKB-SubCell"/>
</dbReference>
<keyword evidence="6" id="KW-0479">Metal-binding</keyword>
<organism evidence="18 19">
    <name type="scientific">Corchorus capsularis</name>
    <name type="common">Jute</name>
    <dbReference type="NCBI Taxonomy" id="210143"/>
    <lineage>
        <taxon>Eukaryota</taxon>
        <taxon>Viridiplantae</taxon>
        <taxon>Streptophyta</taxon>
        <taxon>Embryophyta</taxon>
        <taxon>Tracheophyta</taxon>
        <taxon>Spermatophyta</taxon>
        <taxon>Magnoliopsida</taxon>
        <taxon>eudicotyledons</taxon>
        <taxon>Gunneridae</taxon>
        <taxon>Pentapetalae</taxon>
        <taxon>rosids</taxon>
        <taxon>malvids</taxon>
        <taxon>Malvales</taxon>
        <taxon>Malvaceae</taxon>
        <taxon>Grewioideae</taxon>
        <taxon>Apeibeae</taxon>
        <taxon>Corchorus</taxon>
    </lineage>
</organism>
<evidence type="ECO:0000256" key="10">
    <source>
        <dbReference type="ARBA" id="ARBA00023002"/>
    </source>
</evidence>